<feature type="transmembrane region" description="Helical" evidence="1">
    <location>
        <begin position="89"/>
        <end position="114"/>
    </location>
</feature>
<name>X1K0N1_9ZZZZ</name>
<dbReference type="InterPro" id="IPR025642">
    <property type="entry name" value="DUF4342"/>
</dbReference>
<evidence type="ECO:0000259" key="2">
    <source>
        <dbReference type="Pfam" id="PF14242"/>
    </source>
</evidence>
<dbReference type="Pfam" id="PF14242">
    <property type="entry name" value="DUF4342"/>
    <property type="match status" value="1"/>
</dbReference>
<evidence type="ECO:0000256" key="1">
    <source>
        <dbReference type="SAM" id="Phobius"/>
    </source>
</evidence>
<keyword evidence="1" id="KW-1133">Transmembrane helix</keyword>
<reference evidence="3" key="1">
    <citation type="journal article" date="2014" name="Front. Microbiol.">
        <title>High frequency of phylogenetically diverse reductive dehalogenase-homologous genes in deep subseafloor sedimentary metagenomes.</title>
        <authorList>
            <person name="Kawai M."/>
            <person name="Futagami T."/>
            <person name="Toyoda A."/>
            <person name="Takaki Y."/>
            <person name="Nishi S."/>
            <person name="Hori S."/>
            <person name="Arai W."/>
            <person name="Tsubouchi T."/>
            <person name="Morono Y."/>
            <person name="Uchiyama I."/>
            <person name="Ito T."/>
            <person name="Fujiyama A."/>
            <person name="Inagaki F."/>
            <person name="Takami H."/>
        </authorList>
    </citation>
    <scope>NUCLEOTIDE SEQUENCE</scope>
    <source>
        <strain evidence="3">Expedition CK06-06</strain>
    </source>
</reference>
<comment type="caution">
    <text evidence="3">The sequence shown here is derived from an EMBL/GenBank/DDBJ whole genome shotgun (WGS) entry which is preliminary data.</text>
</comment>
<proteinExistence type="predicted"/>
<feature type="transmembrane region" description="Helical" evidence="1">
    <location>
        <begin position="32"/>
        <end position="50"/>
    </location>
</feature>
<feature type="domain" description="DUF4342" evidence="2">
    <location>
        <begin position="50"/>
        <end position="123"/>
    </location>
</feature>
<keyword evidence="1" id="KW-0472">Membrane</keyword>
<accession>X1K0N1</accession>
<feature type="transmembrane region" description="Helical" evidence="1">
    <location>
        <begin position="7"/>
        <end position="26"/>
    </location>
</feature>
<evidence type="ECO:0000313" key="3">
    <source>
        <dbReference type="EMBL" id="GAI00038.1"/>
    </source>
</evidence>
<organism evidence="3">
    <name type="scientific">marine sediment metagenome</name>
    <dbReference type="NCBI Taxonomy" id="412755"/>
    <lineage>
        <taxon>unclassified sequences</taxon>
        <taxon>metagenomes</taxon>
        <taxon>ecological metagenomes</taxon>
    </lineage>
</organism>
<gene>
    <name evidence="3" type="ORF">S06H3_04935</name>
</gene>
<sequence length="127" mass="13864">MYILRLIVNWGWCPILITALALVGYAYEWPMWILAAVLVIILIIGLMVAITRAGDKVVEKVKQLIHEGNIRRVRIIHEGRTVLEIPLSVGAPAAAVTILVAPLLAALGAFAALVTECTIEVEKIEKS</sequence>
<dbReference type="AlphaFoldDB" id="X1K0N1"/>
<keyword evidence="1" id="KW-0812">Transmembrane</keyword>
<dbReference type="EMBL" id="BARV01001777">
    <property type="protein sequence ID" value="GAI00038.1"/>
    <property type="molecule type" value="Genomic_DNA"/>
</dbReference>
<protein>
    <recommendedName>
        <fullName evidence="2">DUF4342 domain-containing protein</fullName>
    </recommendedName>
</protein>